<dbReference type="Gramene" id="Pp3c3_10140V3.9">
    <property type="protein sequence ID" value="Pp3c3_10140V3.9"/>
    <property type="gene ID" value="Pp3c3_10140"/>
</dbReference>
<feature type="domain" description="DAGKc" evidence="8">
    <location>
        <begin position="38"/>
        <end position="191"/>
    </location>
</feature>
<sequence length="475" mass="53030">MADNALLERRKRKCKDMRLPDYILDYEGTPGKDEIPAVPKSPMIVFVNSKSGGQLGSLIIKSFRELLNPKQVFDLAVEKPEQILQKLLDHIEKLQDNGDKVAKYIREHLRVIVAGGDGTAGWLLGVMGDMRLDDPPPIATMPLGTGNNLPYSFGWGKKNPGTDTRAVRRFLRKVERATPIHVDSWHVTLYMDVEKDNDSLEPVKLPHSLHSFRRIDTDHQDKRITFRGGFWNYFSIGMDSQVAYQFHSERQAHPEKFKNQFTNQTQYAKITCMQGWFCASCVHPKSKNTNHLANLKVAGRGEAWQDLDVSSSIRSIVVLNLPSFSGGLNPWGTPSDHKSKKRGLTAPFVDDGLLEVVGFRDAWHGAMLFAPNGHGVRLAQAHRVRVEFHSGAAKEAYMRMDGEPWLQPLPESSKPTVLEITQLGQSVVLVTDSATAKSTSATPSSVSSSESSDDDSGVRRKFGAASTFRRHETEN</sequence>
<reference evidence="9 11" key="2">
    <citation type="journal article" date="2018" name="Plant J.">
        <title>The Physcomitrella patens chromosome-scale assembly reveals moss genome structure and evolution.</title>
        <authorList>
            <person name="Lang D."/>
            <person name="Ullrich K.K."/>
            <person name="Murat F."/>
            <person name="Fuchs J."/>
            <person name="Jenkins J."/>
            <person name="Haas F.B."/>
            <person name="Piednoel M."/>
            <person name="Gundlach H."/>
            <person name="Van Bel M."/>
            <person name="Meyberg R."/>
            <person name="Vives C."/>
            <person name="Morata J."/>
            <person name="Symeonidi A."/>
            <person name="Hiss M."/>
            <person name="Muchero W."/>
            <person name="Kamisugi Y."/>
            <person name="Saleh O."/>
            <person name="Blanc G."/>
            <person name="Decker E.L."/>
            <person name="van Gessel N."/>
            <person name="Grimwood J."/>
            <person name="Hayes R.D."/>
            <person name="Graham S.W."/>
            <person name="Gunter L.E."/>
            <person name="McDaniel S.F."/>
            <person name="Hoernstein S.N.W."/>
            <person name="Larsson A."/>
            <person name="Li F.W."/>
            <person name="Perroud P.F."/>
            <person name="Phillips J."/>
            <person name="Ranjan P."/>
            <person name="Rokshar D.S."/>
            <person name="Rothfels C.J."/>
            <person name="Schneider L."/>
            <person name="Shu S."/>
            <person name="Stevenson D.W."/>
            <person name="Thummler F."/>
            <person name="Tillich M."/>
            <person name="Villarreal Aguilar J.C."/>
            <person name="Widiez T."/>
            <person name="Wong G.K."/>
            <person name="Wymore A."/>
            <person name="Zhang Y."/>
            <person name="Zimmer A.D."/>
            <person name="Quatrano R.S."/>
            <person name="Mayer K.F.X."/>
            <person name="Goodstein D."/>
            <person name="Casacuberta J.M."/>
            <person name="Vandepoele K."/>
            <person name="Reski R."/>
            <person name="Cuming A.C."/>
            <person name="Tuskan G.A."/>
            <person name="Maumus F."/>
            <person name="Salse J."/>
            <person name="Schmutz J."/>
            <person name="Rensing S.A."/>
        </authorList>
    </citation>
    <scope>NUCLEOTIDE SEQUENCE [LARGE SCALE GENOMIC DNA]</scope>
    <source>
        <strain evidence="10 11">cv. Gransden 2004</strain>
    </source>
</reference>
<dbReference type="OMA" id="IEKHDYW"/>
<dbReference type="EnsemblPlants" id="Pp3c3_10140V3.5">
    <property type="protein sequence ID" value="Pp3c3_10140V3.5"/>
    <property type="gene ID" value="Pp3c3_10140"/>
</dbReference>
<reference evidence="9 11" key="1">
    <citation type="journal article" date="2008" name="Science">
        <title>The Physcomitrella genome reveals evolutionary insights into the conquest of land by plants.</title>
        <authorList>
            <person name="Rensing S."/>
            <person name="Lang D."/>
            <person name="Zimmer A."/>
            <person name="Terry A."/>
            <person name="Salamov A."/>
            <person name="Shapiro H."/>
            <person name="Nishiyama T."/>
            <person name="Perroud P.-F."/>
            <person name="Lindquist E."/>
            <person name="Kamisugi Y."/>
            <person name="Tanahashi T."/>
            <person name="Sakakibara K."/>
            <person name="Fujita T."/>
            <person name="Oishi K."/>
            <person name="Shin-I T."/>
            <person name="Kuroki Y."/>
            <person name="Toyoda A."/>
            <person name="Suzuki Y."/>
            <person name="Hashimoto A."/>
            <person name="Yamaguchi K."/>
            <person name="Sugano A."/>
            <person name="Kohara Y."/>
            <person name="Fujiyama A."/>
            <person name="Anterola A."/>
            <person name="Aoki S."/>
            <person name="Ashton N."/>
            <person name="Barbazuk W.B."/>
            <person name="Barker E."/>
            <person name="Bennetzen J."/>
            <person name="Bezanilla M."/>
            <person name="Blankenship R."/>
            <person name="Cho S.H."/>
            <person name="Dutcher S."/>
            <person name="Estelle M."/>
            <person name="Fawcett J.A."/>
            <person name="Gundlach H."/>
            <person name="Hanada K."/>
            <person name="Heyl A."/>
            <person name="Hicks K.A."/>
            <person name="Hugh J."/>
            <person name="Lohr M."/>
            <person name="Mayer K."/>
            <person name="Melkozernov A."/>
            <person name="Murata T."/>
            <person name="Nelson D."/>
            <person name="Pils B."/>
            <person name="Prigge M."/>
            <person name="Reiss B."/>
            <person name="Renner T."/>
            <person name="Rombauts S."/>
            <person name="Rushton P."/>
            <person name="Sanderfoot A."/>
            <person name="Schween G."/>
            <person name="Shiu S.-H."/>
            <person name="Stueber K."/>
            <person name="Theodoulou F.L."/>
            <person name="Tu H."/>
            <person name="Van de Peer Y."/>
            <person name="Verrier P.J."/>
            <person name="Waters E."/>
            <person name="Wood A."/>
            <person name="Yang L."/>
            <person name="Cove D."/>
            <person name="Cuming A."/>
            <person name="Hasebe M."/>
            <person name="Lucas S."/>
            <person name="Mishler D.B."/>
            <person name="Reski R."/>
            <person name="Grigoriev I."/>
            <person name="Quatrano R.S."/>
            <person name="Boore J.L."/>
        </authorList>
    </citation>
    <scope>NUCLEOTIDE SEQUENCE [LARGE SCALE GENOMIC DNA]</scope>
    <source>
        <strain evidence="10 11">cv. Gransden 2004</strain>
    </source>
</reference>
<dbReference type="RefSeq" id="XP_024371189.1">
    <property type="nucleotide sequence ID" value="XM_024515421.2"/>
</dbReference>
<dbReference type="GO" id="GO:0007200">
    <property type="term" value="P:phospholipase C-activating G protein-coupled receptor signaling pathway"/>
    <property type="evidence" value="ECO:0007669"/>
    <property type="project" value="InterPro"/>
</dbReference>
<organism evidence="9">
    <name type="scientific">Physcomitrium patens</name>
    <name type="common">Spreading-leaved earth moss</name>
    <name type="synonym">Physcomitrella patens</name>
    <dbReference type="NCBI Taxonomy" id="3218"/>
    <lineage>
        <taxon>Eukaryota</taxon>
        <taxon>Viridiplantae</taxon>
        <taxon>Streptophyta</taxon>
        <taxon>Embryophyta</taxon>
        <taxon>Bryophyta</taxon>
        <taxon>Bryophytina</taxon>
        <taxon>Bryopsida</taxon>
        <taxon>Funariidae</taxon>
        <taxon>Funariales</taxon>
        <taxon>Funariaceae</taxon>
        <taxon>Physcomitrium</taxon>
    </lineage>
</organism>
<feature type="region of interest" description="Disordered" evidence="7">
    <location>
        <begin position="434"/>
        <end position="475"/>
    </location>
</feature>
<dbReference type="GO" id="GO:0016020">
    <property type="term" value="C:membrane"/>
    <property type="evidence" value="ECO:0000318"/>
    <property type="project" value="GO_Central"/>
</dbReference>
<keyword evidence="2 6" id="KW-0808">Transferase</keyword>
<dbReference type="EnsemblPlants" id="Pp3c3_10140V3.11">
    <property type="protein sequence ID" value="Pp3c3_10140V3.11"/>
    <property type="gene ID" value="Pp3c3_10140"/>
</dbReference>
<dbReference type="RefSeq" id="XP_024371185.1">
    <property type="nucleotide sequence ID" value="XM_024515417.2"/>
</dbReference>
<evidence type="ECO:0000256" key="4">
    <source>
        <dbReference type="ARBA" id="ARBA00022777"/>
    </source>
</evidence>
<dbReference type="FunCoup" id="A0A2K1KTW9">
    <property type="interactions" value="464"/>
</dbReference>
<evidence type="ECO:0000256" key="6">
    <source>
        <dbReference type="RuleBase" id="RU361128"/>
    </source>
</evidence>
<gene>
    <name evidence="10" type="primary">LOC112280205</name>
    <name evidence="9" type="ORF">PHYPA_004212</name>
</gene>
<dbReference type="FunFam" id="3.40.50.10330:FF:000016">
    <property type="entry name" value="Diacylglycerol kinase"/>
    <property type="match status" value="1"/>
</dbReference>
<dbReference type="SMART" id="SM00045">
    <property type="entry name" value="DAGKa"/>
    <property type="match status" value="1"/>
</dbReference>
<keyword evidence="3 6" id="KW-0547">Nucleotide-binding</keyword>
<proteinExistence type="inferred from homology"/>
<dbReference type="EnsemblPlants" id="Pp3c3_10140V3.7">
    <property type="protein sequence ID" value="Pp3c3_10140V3.7"/>
    <property type="gene ID" value="Pp3c3_10140"/>
</dbReference>
<dbReference type="EnsemblPlants" id="Pp3c3_10140V3.4">
    <property type="protein sequence ID" value="Pp3c3_10140V3.4"/>
    <property type="gene ID" value="Pp3c3_10140"/>
</dbReference>
<evidence type="ECO:0000313" key="11">
    <source>
        <dbReference type="Proteomes" id="UP000006727"/>
    </source>
</evidence>
<dbReference type="EnsemblPlants" id="Pp3c3_10140V3.1">
    <property type="protein sequence ID" value="Pp3c3_10140V3.1"/>
    <property type="gene ID" value="Pp3c3_10140"/>
</dbReference>
<dbReference type="EnsemblPlants" id="Pp3c3_10140V3.2">
    <property type="protein sequence ID" value="Pp3c3_10140V3.2"/>
    <property type="gene ID" value="Pp3c3_10140"/>
</dbReference>
<dbReference type="GO" id="GO:0004143">
    <property type="term" value="F:ATP-dependent diacylglycerol kinase activity"/>
    <property type="evidence" value="ECO:0000318"/>
    <property type="project" value="GO_Central"/>
</dbReference>
<evidence type="ECO:0000313" key="9">
    <source>
        <dbReference type="EMBL" id="PNR57219.1"/>
    </source>
</evidence>
<dbReference type="PROSITE" id="PS50146">
    <property type="entry name" value="DAGK"/>
    <property type="match status" value="1"/>
</dbReference>
<dbReference type="OrthoDB" id="242257at2759"/>
<dbReference type="Pfam" id="PF00781">
    <property type="entry name" value="DAGK_cat"/>
    <property type="match status" value="1"/>
</dbReference>
<dbReference type="EnsemblPlants" id="Pp3c3_10140V3.3">
    <property type="protein sequence ID" value="Pp3c3_10140V3.3"/>
    <property type="gene ID" value="Pp3c3_10140"/>
</dbReference>
<dbReference type="RefSeq" id="XP_024371184.1">
    <property type="nucleotide sequence ID" value="XM_024515416.2"/>
</dbReference>
<dbReference type="InterPro" id="IPR001206">
    <property type="entry name" value="Diacylglycerol_kinase_cat_dom"/>
</dbReference>
<dbReference type="GO" id="GO:0046486">
    <property type="term" value="P:glycerolipid metabolic process"/>
    <property type="evidence" value="ECO:0000318"/>
    <property type="project" value="GO_Central"/>
</dbReference>
<dbReference type="Gramene" id="Pp3c3_10140V3.10">
    <property type="protein sequence ID" value="Pp3c3_10140V3.10"/>
    <property type="gene ID" value="Pp3c3_10140"/>
</dbReference>
<dbReference type="Gene3D" id="3.40.50.10330">
    <property type="entry name" value="Probable inorganic polyphosphate/atp-NAD kinase, domain 1"/>
    <property type="match status" value="1"/>
</dbReference>
<dbReference type="Proteomes" id="UP000006727">
    <property type="component" value="Chromosome 3"/>
</dbReference>
<comment type="similarity">
    <text evidence="1 6">Belongs to the eukaryotic diacylglycerol kinase family.</text>
</comment>
<dbReference type="InterPro" id="IPR017438">
    <property type="entry name" value="ATP-NAD_kinase_N"/>
</dbReference>
<dbReference type="PaxDb" id="3218-PP1S74_61V6.3"/>
<keyword evidence="5 6" id="KW-0067">ATP-binding</keyword>
<dbReference type="Gramene" id="Pp3c3_10140V3.6">
    <property type="protein sequence ID" value="Pp3c3_10140V3.6"/>
    <property type="gene ID" value="Pp3c3_10140"/>
</dbReference>
<dbReference type="KEGG" id="ppp:112280205"/>
<dbReference type="Gramene" id="Pp3c3_10140V3.2">
    <property type="protein sequence ID" value="Pp3c3_10140V3.2"/>
    <property type="gene ID" value="Pp3c3_10140"/>
</dbReference>
<accession>A0A2K1KTW9</accession>
<dbReference type="EMBL" id="ABEU02000003">
    <property type="protein sequence ID" value="PNR57219.1"/>
    <property type="molecule type" value="Genomic_DNA"/>
</dbReference>
<dbReference type="STRING" id="3218.A0A2K1KTW9"/>
<keyword evidence="11" id="KW-1185">Reference proteome</keyword>
<dbReference type="InterPro" id="IPR000756">
    <property type="entry name" value="Diacylglycerol_kin_accessory"/>
</dbReference>
<evidence type="ECO:0000256" key="1">
    <source>
        <dbReference type="ARBA" id="ARBA00009280"/>
    </source>
</evidence>
<dbReference type="Pfam" id="PF00609">
    <property type="entry name" value="DAGK_acc"/>
    <property type="match status" value="1"/>
</dbReference>
<dbReference type="Gramene" id="Pp3c3_10140V3.5">
    <property type="protein sequence ID" value="Pp3c3_10140V3.5"/>
    <property type="gene ID" value="Pp3c3_10140"/>
</dbReference>
<dbReference type="Gramene" id="Pp3c3_10140V3.8">
    <property type="protein sequence ID" value="Pp3c3_10140V3.8"/>
    <property type="gene ID" value="Pp3c3_10140"/>
</dbReference>
<dbReference type="RefSeq" id="XP_024371186.1">
    <property type="nucleotide sequence ID" value="XM_024515418.2"/>
</dbReference>
<dbReference type="EnsemblPlants" id="Pp3c3_10140V3.9">
    <property type="protein sequence ID" value="Pp3c3_10140V3.9"/>
    <property type="gene ID" value="Pp3c3_10140"/>
</dbReference>
<dbReference type="EnsemblPlants" id="Pp3c3_10140V3.8">
    <property type="protein sequence ID" value="Pp3c3_10140V3.8"/>
    <property type="gene ID" value="Pp3c3_10140"/>
</dbReference>
<dbReference type="RefSeq" id="XP_024371191.1">
    <property type="nucleotide sequence ID" value="XM_024515423.2"/>
</dbReference>
<evidence type="ECO:0000256" key="5">
    <source>
        <dbReference type="ARBA" id="ARBA00022840"/>
    </source>
</evidence>
<dbReference type="InterPro" id="IPR016064">
    <property type="entry name" value="NAD/diacylglycerol_kinase_sf"/>
</dbReference>
<dbReference type="PANTHER" id="PTHR11255">
    <property type="entry name" value="DIACYLGLYCEROL KINASE"/>
    <property type="match status" value="1"/>
</dbReference>
<dbReference type="Gene3D" id="2.60.200.40">
    <property type="match status" value="1"/>
</dbReference>
<evidence type="ECO:0000259" key="8">
    <source>
        <dbReference type="PROSITE" id="PS50146"/>
    </source>
</evidence>
<dbReference type="RefSeq" id="XP_073388777.1">
    <property type="nucleotide sequence ID" value="XM_073532676.1"/>
</dbReference>
<dbReference type="Gramene" id="Pp3c3_10140V3.7">
    <property type="protein sequence ID" value="Pp3c3_10140V3.7"/>
    <property type="gene ID" value="Pp3c3_10140"/>
</dbReference>
<dbReference type="GO" id="GO:0035556">
    <property type="term" value="P:intracellular signal transduction"/>
    <property type="evidence" value="ECO:0000318"/>
    <property type="project" value="GO_Central"/>
</dbReference>
<evidence type="ECO:0000313" key="10">
    <source>
        <dbReference type="EnsemblPlants" id="Pp3c3_10140V3.1"/>
    </source>
</evidence>
<reference evidence="10" key="3">
    <citation type="submission" date="2020-12" db="UniProtKB">
        <authorList>
            <consortium name="EnsemblPlants"/>
        </authorList>
    </citation>
    <scope>IDENTIFICATION</scope>
</reference>
<keyword evidence="4 6" id="KW-0418">Kinase</keyword>
<dbReference type="EnsemblPlants" id="Pp3c3_10140V3.6">
    <property type="protein sequence ID" value="Pp3c3_10140V3.6"/>
    <property type="gene ID" value="Pp3c3_10140"/>
</dbReference>
<dbReference type="GeneID" id="112280205"/>
<evidence type="ECO:0000256" key="2">
    <source>
        <dbReference type="ARBA" id="ARBA00022679"/>
    </source>
</evidence>
<dbReference type="EnsemblPlants" id="Pp3c3_10140V3.10">
    <property type="protein sequence ID" value="Pp3c3_10140V3.10"/>
    <property type="gene ID" value="Pp3c3_10140"/>
</dbReference>
<protein>
    <recommendedName>
        <fullName evidence="6">Diacylglycerol kinase</fullName>
        <shortName evidence="6">DAG kinase</shortName>
        <ecNumber evidence="6">2.7.1.107</ecNumber>
    </recommendedName>
</protein>
<dbReference type="Gramene" id="Pp3c3_10140V3.1">
    <property type="protein sequence ID" value="Pp3c3_10140V3.1"/>
    <property type="gene ID" value="Pp3c3_10140"/>
</dbReference>
<dbReference type="PANTHER" id="PTHR11255:SF98">
    <property type="entry name" value="DIACYLGLYCEROL KINASE 5"/>
    <property type="match status" value="1"/>
</dbReference>
<evidence type="ECO:0000256" key="7">
    <source>
        <dbReference type="SAM" id="MobiDB-lite"/>
    </source>
</evidence>
<dbReference type="Gramene" id="Pp3c3_10140V3.3">
    <property type="protein sequence ID" value="Pp3c3_10140V3.3"/>
    <property type="gene ID" value="Pp3c3_10140"/>
</dbReference>
<evidence type="ECO:0000256" key="3">
    <source>
        <dbReference type="ARBA" id="ARBA00022741"/>
    </source>
</evidence>
<dbReference type="SUPFAM" id="SSF111331">
    <property type="entry name" value="NAD kinase/diacylglycerol kinase-like"/>
    <property type="match status" value="1"/>
</dbReference>
<dbReference type="EC" id="2.7.1.107" evidence="6"/>
<dbReference type="Gramene" id="Pp3c3_10140V3.4">
    <property type="protein sequence ID" value="Pp3c3_10140V3.4"/>
    <property type="gene ID" value="Pp3c3_10140"/>
</dbReference>
<dbReference type="GO" id="GO:0005524">
    <property type="term" value="F:ATP binding"/>
    <property type="evidence" value="ECO:0007669"/>
    <property type="project" value="UniProtKB-KW"/>
</dbReference>
<dbReference type="Gramene" id="Pp3c3_10140V3.11">
    <property type="protein sequence ID" value="Pp3c3_10140V3.11"/>
    <property type="gene ID" value="Pp3c3_10140"/>
</dbReference>
<dbReference type="RefSeq" id="XP_024371187.1">
    <property type="nucleotide sequence ID" value="XM_024515419.2"/>
</dbReference>
<dbReference type="SMART" id="SM00046">
    <property type="entry name" value="DAGKc"/>
    <property type="match status" value="1"/>
</dbReference>
<feature type="compositionally biased region" description="Low complexity" evidence="7">
    <location>
        <begin position="434"/>
        <end position="450"/>
    </location>
</feature>
<name>A0A2K1KTW9_PHYPA</name>
<dbReference type="InterPro" id="IPR037607">
    <property type="entry name" value="DGK"/>
</dbReference>
<dbReference type="AlphaFoldDB" id="A0A2K1KTW9"/>
<dbReference type="RefSeq" id="XP_024371188.1">
    <property type="nucleotide sequence ID" value="XM_024515420.2"/>
</dbReference>
<comment type="catalytic activity">
    <reaction evidence="6">
        <text>a 1,2-diacyl-sn-glycerol + ATP = a 1,2-diacyl-sn-glycero-3-phosphate + ADP + H(+)</text>
        <dbReference type="Rhea" id="RHEA:10272"/>
        <dbReference type="ChEBI" id="CHEBI:15378"/>
        <dbReference type="ChEBI" id="CHEBI:17815"/>
        <dbReference type="ChEBI" id="CHEBI:30616"/>
        <dbReference type="ChEBI" id="CHEBI:58608"/>
        <dbReference type="ChEBI" id="CHEBI:456216"/>
        <dbReference type="EC" id="2.7.1.107"/>
    </reaction>
</comment>